<sequence>MKPDYSKFSSEDTAKMEEITGIPAKAMLVQSGLLPTPPKDAKILDNACGGGVVASLFFNGVGKSTDAHLVCGDFEEYMVKSSAERIKSNGWNAEATTADAQALPFPDDHFTHTLMNFGIQVIPDAALVMKETFRVLKPGGTFGMTSWTAPGWLESFKIAVKEWTVPPMFTSGPVATKESIENLLTAAGFTQVDVQPVKFQHTDAIARYLNYMGEVFKGVLVGEVGERYEKYMRERYGDGDFTLTWEAFVITAKKP</sequence>
<dbReference type="SUPFAM" id="SSF53335">
    <property type="entry name" value="S-adenosyl-L-methionine-dependent methyltransferases"/>
    <property type="match status" value="1"/>
</dbReference>
<gene>
    <name evidence="1" type="ORF">R3P38DRAFT_2905675</name>
</gene>
<evidence type="ECO:0000313" key="2">
    <source>
        <dbReference type="Proteomes" id="UP001362999"/>
    </source>
</evidence>
<evidence type="ECO:0000313" key="1">
    <source>
        <dbReference type="EMBL" id="KAK7038335.1"/>
    </source>
</evidence>
<organism evidence="1 2">
    <name type="scientific">Favolaschia claudopus</name>
    <dbReference type="NCBI Taxonomy" id="2862362"/>
    <lineage>
        <taxon>Eukaryota</taxon>
        <taxon>Fungi</taxon>
        <taxon>Dikarya</taxon>
        <taxon>Basidiomycota</taxon>
        <taxon>Agaricomycotina</taxon>
        <taxon>Agaricomycetes</taxon>
        <taxon>Agaricomycetidae</taxon>
        <taxon>Agaricales</taxon>
        <taxon>Marasmiineae</taxon>
        <taxon>Mycenaceae</taxon>
        <taxon>Favolaschia</taxon>
    </lineage>
</organism>
<reference evidence="1 2" key="1">
    <citation type="journal article" date="2024" name="J Genomics">
        <title>Draft genome sequencing and assembly of Favolaschia claudopus CIRM-BRFM 2984 isolated from oak limbs.</title>
        <authorList>
            <person name="Navarro D."/>
            <person name="Drula E."/>
            <person name="Chaduli D."/>
            <person name="Cazenave R."/>
            <person name="Ahrendt S."/>
            <person name="Wang J."/>
            <person name="Lipzen A."/>
            <person name="Daum C."/>
            <person name="Barry K."/>
            <person name="Grigoriev I.V."/>
            <person name="Favel A."/>
            <person name="Rosso M.N."/>
            <person name="Martin F."/>
        </authorList>
    </citation>
    <scope>NUCLEOTIDE SEQUENCE [LARGE SCALE GENOMIC DNA]</scope>
    <source>
        <strain evidence="1 2">CIRM-BRFM 2984</strain>
    </source>
</reference>
<dbReference type="Proteomes" id="UP001362999">
    <property type="component" value="Unassembled WGS sequence"/>
</dbReference>
<name>A0AAW0CJV9_9AGAR</name>
<dbReference type="Pfam" id="PF01209">
    <property type="entry name" value="Ubie_methyltran"/>
    <property type="match status" value="1"/>
</dbReference>
<protein>
    <submittedName>
        <fullName evidence="1">Methyltransf-25 domain-containing protein</fullName>
    </submittedName>
</protein>
<dbReference type="GO" id="GO:0008168">
    <property type="term" value="F:methyltransferase activity"/>
    <property type="evidence" value="ECO:0007669"/>
    <property type="project" value="TreeGrafter"/>
</dbReference>
<dbReference type="InterPro" id="IPR029063">
    <property type="entry name" value="SAM-dependent_MTases_sf"/>
</dbReference>
<proteinExistence type="predicted"/>
<dbReference type="PANTHER" id="PTHR43591">
    <property type="entry name" value="METHYLTRANSFERASE"/>
    <property type="match status" value="1"/>
</dbReference>
<dbReference type="PANTHER" id="PTHR43591:SF24">
    <property type="entry name" value="2-METHOXY-6-POLYPRENYL-1,4-BENZOQUINOL METHYLASE, MITOCHONDRIAL"/>
    <property type="match status" value="1"/>
</dbReference>
<dbReference type="Gene3D" id="3.40.50.150">
    <property type="entry name" value="Vaccinia Virus protein VP39"/>
    <property type="match status" value="1"/>
</dbReference>
<dbReference type="CDD" id="cd02440">
    <property type="entry name" value="AdoMet_MTases"/>
    <property type="match status" value="1"/>
</dbReference>
<comment type="caution">
    <text evidence="1">The sequence shown here is derived from an EMBL/GenBank/DDBJ whole genome shotgun (WGS) entry which is preliminary data.</text>
</comment>
<dbReference type="EMBL" id="JAWWNJ010000017">
    <property type="protein sequence ID" value="KAK7038335.1"/>
    <property type="molecule type" value="Genomic_DNA"/>
</dbReference>
<keyword evidence="2" id="KW-1185">Reference proteome</keyword>
<dbReference type="AlphaFoldDB" id="A0AAW0CJV9"/>
<accession>A0AAW0CJV9</accession>